<evidence type="ECO:0000313" key="10">
    <source>
        <dbReference type="Proteomes" id="UP000791440"/>
    </source>
</evidence>
<keyword evidence="6 7" id="KW-0472">Membrane</keyword>
<dbReference type="GO" id="GO:0006820">
    <property type="term" value="P:monoatomic anion transport"/>
    <property type="evidence" value="ECO:0007669"/>
    <property type="project" value="TreeGrafter"/>
</dbReference>
<evidence type="ECO:0000256" key="1">
    <source>
        <dbReference type="ARBA" id="ARBA00004141"/>
    </source>
</evidence>
<reference evidence="9" key="2">
    <citation type="submission" date="2020-12" db="EMBL/GenBank/DDBJ databases">
        <authorList>
            <person name="Kanost M."/>
        </authorList>
    </citation>
    <scope>NUCLEOTIDE SEQUENCE</scope>
</reference>
<dbReference type="PROSITE" id="PS51257">
    <property type="entry name" value="PROKAR_LIPOPROTEIN"/>
    <property type="match status" value="1"/>
</dbReference>
<evidence type="ECO:0000313" key="9">
    <source>
        <dbReference type="EMBL" id="KAG6443351.1"/>
    </source>
</evidence>
<feature type="transmembrane region" description="Helical" evidence="7">
    <location>
        <begin position="149"/>
        <end position="172"/>
    </location>
</feature>
<comment type="subcellular location">
    <subcellularLocation>
        <location evidence="1">Membrane</location>
        <topology evidence="1">Multi-pass membrane protein</topology>
    </subcellularLocation>
</comment>
<feature type="transmembrane region" description="Helical" evidence="7">
    <location>
        <begin position="314"/>
        <end position="333"/>
    </location>
</feature>
<evidence type="ECO:0000256" key="3">
    <source>
        <dbReference type="ARBA" id="ARBA00022692"/>
    </source>
</evidence>
<dbReference type="InterPro" id="IPR020846">
    <property type="entry name" value="MFS_dom"/>
</dbReference>
<comment type="caution">
    <text evidence="9">The sequence shown here is derived from an EMBL/GenBank/DDBJ whole genome shotgun (WGS) entry which is preliminary data.</text>
</comment>
<proteinExistence type="predicted"/>
<dbReference type="Proteomes" id="UP000791440">
    <property type="component" value="Unassembled WGS sequence"/>
</dbReference>
<feature type="transmembrane region" description="Helical" evidence="7">
    <location>
        <begin position="281"/>
        <end position="302"/>
    </location>
</feature>
<keyword evidence="10" id="KW-1185">Reference proteome</keyword>
<keyword evidence="4" id="KW-0769">Symport</keyword>
<sequence length="453" mass="49560">MSCARIPSRYAVATMIFISSCASYMMRTNLNVNLVAMVPVSNTTEYDSQVTLNWTAYERANVMSSHLWGDILACLIGGPIAERWGARYVVITGVLISAMLTMVTPVAAKQSYIAMLIVRLLLGFFSGFVNPGCHVLISRWAVATDKGKFSGALMGGSIGIFLAWTICGFLIGPFGWEWGFYFFGIVSFVLGAMLCWSMYDSPDTHPRISKQERKYLAENITVQNGKLSIPYRHILTSLPFWSLCIINFGSGWGIFFVITAAPNYIANALNFNIASTGVLSALTYLAKSIFAMIFGSIGDFLLKKKCVTLNALRKCAIFISHVLPGLGLLGMGYPGMNPAYYITLITAVMALNGSVTLTTAVNGHDLTRNFAGTVNGIAFAMMPIAGIITPYITAYFTKSDETSAALWQPVFYTGGSVFIATGLQFLIFGSTETQPWNVITKIEDEKDKEKEKQ</sequence>
<keyword evidence="5 7" id="KW-1133">Transmembrane helix</keyword>
<evidence type="ECO:0000256" key="5">
    <source>
        <dbReference type="ARBA" id="ARBA00022989"/>
    </source>
</evidence>
<dbReference type="FunFam" id="1.20.1250.20:FF:000003">
    <property type="entry name" value="Solute carrier family 17 member 3"/>
    <property type="match status" value="1"/>
</dbReference>
<dbReference type="AlphaFoldDB" id="A0A921YPW8"/>
<name>A0A921YPW8_MANSE</name>
<keyword evidence="2" id="KW-0813">Transport</keyword>
<evidence type="ECO:0000256" key="2">
    <source>
        <dbReference type="ARBA" id="ARBA00022448"/>
    </source>
</evidence>
<dbReference type="PROSITE" id="PS50850">
    <property type="entry name" value="MFS"/>
    <property type="match status" value="1"/>
</dbReference>
<dbReference type="GO" id="GO:0016020">
    <property type="term" value="C:membrane"/>
    <property type="evidence" value="ECO:0007669"/>
    <property type="project" value="UniProtKB-SubCell"/>
</dbReference>
<dbReference type="FunFam" id="1.20.1250.20:FF:000423">
    <property type="entry name" value="Putative inorganic phosphate cotransporter-like Protein"/>
    <property type="match status" value="1"/>
</dbReference>
<feature type="transmembrane region" description="Helical" evidence="7">
    <location>
        <begin position="113"/>
        <end position="137"/>
    </location>
</feature>
<dbReference type="Pfam" id="PF07690">
    <property type="entry name" value="MFS_1"/>
    <property type="match status" value="1"/>
</dbReference>
<feature type="transmembrane region" description="Helical" evidence="7">
    <location>
        <begin position="339"/>
        <end position="361"/>
    </location>
</feature>
<feature type="transmembrane region" description="Helical" evidence="7">
    <location>
        <begin position="88"/>
        <end position="107"/>
    </location>
</feature>
<dbReference type="InterPro" id="IPR011701">
    <property type="entry name" value="MFS"/>
</dbReference>
<feature type="domain" description="Major facilitator superfamily (MFS) profile" evidence="8">
    <location>
        <begin position="15"/>
        <end position="433"/>
    </location>
</feature>
<reference evidence="9" key="1">
    <citation type="journal article" date="2016" name="Insect Biochem. Mol. Biol.">
        <title>Multifaceted biological insights from a draft genome sequence of the tobacco hornworm moth, Manduca sexta.</title>
        <authorList>
            <person name="Kanost M.R."/>
            <person name="Arrese E.L."/>
            <person name="Cao X."/>
            <person name="Chen Y.R."/>
            <person name="Chellapilla S."/>
            <person name="Goldsmith M.R."/>
            <person name="Grosse-Wilde E."/>
            <person name="Heckel D.G."/>
            <person name="Herndon N."/>
            <person name="Jiang H."/>
            <person name="Papanicolaou A."/>
            <person name="Qu J."/>
            <person name="Soulages J.L."/>
            <person name="Vogel H."/>
            <person name="Walters J."/>
            <person name="Waterhouse R.M."/>
            <person name="Ahn S.J."/>
            <person name="Almeida F.C."/>
            <person name="An C."/>
            <person name="Aqrawi P."/>
            <person name="Bretschneider A."/>
            <person name="Bryant W.B."/>
            <person name="Bucks S."/>
            <person name="Chao H."/>
            <person name="Chevignon G."/>
            <person name="Christen J.M."/>
            <person name="Clarke D.F."/>
            <person name="Dittmer N.T."/>
            <person name="Ferguson L.C.F."/>
            <person name="Garavelou S."/>
            <person name="Gordon K.H.J."/>
            <person name="Gunaratna R.T."/>
            <person name="Han Y."/>
            <person name="Hauser F."/>
            <person name="He Y."/>
            <person name="Heidel-Fischer H."/>
            <person name="Hirsh A."/>
            <person name="Hu Y."/>
            <person name="Jiang H."/>
            <person name="Kalra D."/>
            <person name="Klinner C."/>
            <person name="Konig C."/>
            <person name="Kovar C."/>
            <person name="Kroll A.R."/>
            <person name="Kuwar S.S."/>
            <person name="Lee S.L."/>
            <person name="Lehman R."/>
            <person name="Li K."/>
            <person name="Li Z."/>
            <person name="Liang H."/>
            <person name="Lovelace S."/>
            <person name="Lu Z."/>
            <person name="Mansfield J.H."/>
            <person name="McCulloch K.J."/>
            <person name="Mathew T."/>
            <person name="Morton B."/>
            <person name="Muzny D.M."/>
            <person name="Neunemann D."/>
            <person name="Ongeri F."/>
            <person name="Pauchet Y."/>
            <person name="Pu L.L."/>
            <person name="Pyrousis I."/>
            <person name="Rao X.J."/>
            <person name="Redding A."/>
            <person name="Roesel C."/>
            <person name="Sanchez-Gracia A."/>
            <person name="Schaack S."/>
            <person name="Shukla A."/>
            <person name="Tetreau G."/>
            <person name="Wang Y."/>
            <person name="Xiong G.H."/>
            <person name="Traut W."/>
            <person name="Walsh T.K."/>
            <person name="Worley K.C."/>
            <person name="Wu D."/>
            <person name="Wu W."/>
            <person name="Wu Y.Q."/>
            <person name="Zhang X."/>
            <person name="Zou Z."/>
            <person name="Zucker H."/>
            <person name="Briscoe A.D."/>
            <person name="Burmester T."/>
            <person name="Clem R.J."/>
            <person name="Feyereisen R."/>
            <person name="Grimmelikhuijzen C.J.P."/>
            <person name="Hamodrakas S.J."/>
            <person name="Hansson B.S."/>
            <person name="Huguet E."/>
            <person name="Jermiin L.S."/>
            <person name="Lan Q."/>
            <person name="Lehman H.K."/>
            <person name="Lorenzen M."/>
            <person name="Merzendorfer H."/>
            <person name="Michalopoulos I."/>
            <person name="Morton D.B."/>
            <person name="Muthukrishnan S."/>
            <person name="Oakeshott J.G."/>
            <person name="Palmer W."/>
            <person name="Park Y."/>
            <person name="Passarelli A.L."/>
            <person name="Rozas J."/>
            <person name="Schwartz L.M."/>
            <person name="Smith W."/>
            <person name="Southgate A."/>
            <person name="Vilcinskas A."/>
            <person name="Vogt R."/>
            <person name="Wang P."/>
            <person name="Werren J."/>
            <person name="Yu X.Q."/>
            <person name="Zhou J.J."/>
            <person name="Brown S.J."/>
            <person name="Scherer S.E."/>
            <person name="Richards S."/>
            <person name="Blissard G.W."/>
        </authorList>
    </citation>
    <scope>NUCLEOTIDE SEQUENCE</scope>
</reference>
<feature type="transmembrane region" description="Helical" evidence="7">
    <location>
        <begin position="373"/>
        <end position="397"/>
    </location>
</feature>
<dbReference type="GO" id="GO:0015293">
    <property type="term" value="F:symporter activity"/>
    <property type="evidence" value="ECO:0007669"/>
    <property type="project" value="UniProtKB-KW"/>
</dbReference>
<organism evidence="9 10">
    <name type="scientific">Manduca sexta</name>
    <name type="common">Tobacco hawkmoth</name>
    <name type="synonym">Tobacco hornworm</name>
    <dbReference type="NCBI Taxonomy" id="7130"/>
    <lineage>
        <taxon>Eukaryota</taxon>
        <taxon>Metazoa</taxon>
        <taxon>Ecdysozoa</taxon>
        <taxon>Arthropoda</taxon>
        <taxon>Hexapoda</taxon>
        <taxon>Insecta</taxon>
        <taxon>Pterygota</taxon>
        <taxon>Neoptera</taxon>
        <taxon>Endopterygota</taxon>
        <taxon>Lepidoptera</taxon>
        <taxon>Glossata</taxon>
        <taxon>Ditrysia</taxon>
        <taxon>Bombycoidea</taxon>
        <taxon>Sphingidae</taxon>
        <taxon>Sphinginae</taxon>
        <taxon>Sphingini</taxon>
        <taxon>Manduca</taxon>
    </lineage>
</organism>
<keyword evidence="3 7" id="KW-0812">Transmembrane</keyword>
<dbReference type="PANTHER" id="PTHR11662">
    <property type="entry name" value="SOLUTE CARRIER FAMILY 17"/>
    <property type="match status" value="1"/>
</dbReference>
<gene>
    <name evidence="9" type="ORF">O3G_MSEX002749</name>
</gene>
<dbReference type="PANTHER" id="PTHR11662:SF336">
    <property type="entry name" value="LP19554P"/>
    <property type="match status" value="1"/>
</dbReference>
<dbReference type="EMBL" id="JH668301">
    <property type="protein sequence ID" value="KAG6443351.1"/>
    <property type="molecule type" value="Genomic_DNA"/>
</dbReference>
<feature type="transmembrane region" description="Helical" evidence="7">
    <location>
        <begin position="178"/>
        <end position="199"/>
    </location>
</feature>
<dbReference type="InterPro" id="IPR050382">
    <property type="entry name" value="MFS_Na/Anion_cotransporter"/>
</dbReference>
<feature type="transmembrane region" description="Helical" evidence="7">
    <location>
        <begin position="240"/>
        <end position="261"/>
    </location>
</feature>
<evidence type="ECO:0000256" key="7">
    <source>
        <dbReference type="SAM" id="Phobius"/>
    </source>
</evidence>
<evidence type="ECO:0000256" key="6">
    <source>
        <dbReference type="ARBA" id="ARBA00023136"/>
    </source>
</evidence>
<accession>A0A921YPW8</accession>
<feature type="transmembrane region" description="Helical" evidence="7">
    <location>
        <begin position="409"/>
        <end position="428"/>
    </location>
</feature>
<evidence type="ECO:0000259" key="8">
    <source>
        <dbReference type="PROSITE" id="PS50850"/>
    </source>
</evidence>
<protein>
    <recommendedName>
        <fullName evidence="8">Major facilitator superfamily (MFS) profile domain-containing protein</fullName>
    </recommendedName>
</protein>
<evidence type="ECO:0000256" key="4">
    <source>
        <dbReference type="ARBA" id="ARBA00022847"/>
    </source>
</evidence>